<name>A0A2G9Y6M2_9BACT</name>
<dbReference type="AlphaFoldDB" id="A0A2G9Y6M2"/>
<dbReference type="CDD" id="cd02511">
    <property type="entry name" value="Beta4Glucosyltransferase"/>
    <property type="match status" value="1"/>
</dbReference>
<keyword evidence="1" id="KW-1133">Transmembrane helix</keyword>
<dbReference type="EMBL" id="PCRE01000038">
    <property type="protein sequence ID" value="PIP14899.1"/>
    <property type="molecule type" value="Genomic_DNA"/>
</dbReference>
<keyword evidence="1" id="KW-0472">Membrane</keyword>
<dbReference type="Pfam" id="PF00535">
    <property type="entry name" value="Glycos_transf_2"/>
    <property type="match status" value="1"/>
</dbReference>
<feature type="domain" description="Glycosyltransferase 2-like" evidence="2">
    <location>
        <begin position="4"/>
        <end position="130"/>
    </location>
</feature>
<sequence length="276" mass="32351">MKISAVVLTKDEEKNIERCLKSLSFCNEIIVIDDYSTDKTIEKVQSSKFKLQIKSKIQIFGKKLNKDFAAQRNFGMSRASNEWILFVDADEVVSKELAKEIVKLLNGYIVKENAYYIRRRDFFWGKELKYGELRRIRQMGLIRLLRKDSGKWLGNVHEEFKVKSQKSKVKSLNSFLNHYPHQTLKEFIQDVNYYSSLRAKKLYNQGKSVNILEIIIWPLGKFISNFLINLGFLDGAAGFAYAFLMSFHSFLVRAKLYMKKLDTVPLSGRHLRFFNR</sequence>
<dbReference type="InterPro" id="IPR029044">
    <property type="entry name" value="Nucleotide-diphossugar_trans"/>
</dbReference>
<reference evidence="3 4" key="1">
    <citation type="submission" date="2017-09" db="EMBL/GenBank/DDBJ databases">
        <title>Depth-based differentiation of microbial function through sediment-hosted aquifers and enrichment of novel symbionts in the deep terrestrial subsurface.</title>
        <authorList>
            <person name="Probst A.J."/>
            <person name="Ladd B."/>
            <person name="Jarett J.K."/>
            <person name="Geller-Mcgrath D.E."/>
            <person name="Sieber C.M."/>
            <person name="Emerson J.B."/>
            <person name="Anantharaman K."/>
            <person name="Thomas B.C."/>
            <person name="Malmstrom R."/>
            <person name="Stieglmeier M."/>
            <person name="Klingl A."/>
            <person name="Woyke T."/>
            <person name="Ryan C.M."/>
            <person name="Banfield J.F."/>
        </authorList>
    </citation>
    <scope>NUCLEOTIDE SEQUENCE [LARGE SCALE GENOMIC DNA]</scope>
    <source>
        <strain evidence="3">CG23_combo_of_CG06-09_8_20_14_all_35_49</strain>
    </source>
</reference>
<dbReference type="SUPFAM" id="SSF53448">
    <property type="entry name" value="Nucleotide-diphospho-sugar transferases"/>
    <property type="match status" value="1"/>
</dbReference>
<dbReference type="Proteomes" id="UP000231025">
    <property type="component" value="Unassembled WGS sequence"/>
</dbReference>
<evidence type="ECO:0000259" key="2">
    <source>
        <dbReference type="Pfam" id="PF00535"/>
    </source>
</evidence>
<dbReference type="PANTHER" id="PTHR43630">
    <property type="entry name" value="POLY-BETA-1,6-N-ACETYL-D-GLUCOSAMINE SYNTHASE"/>
    <property type="match status" value="1"/>
</dbReference>
<evidence type="ECO:0000313" key="3">
    <source>
        <dbReference type="EMBL" id="PIP14899.1"/>
    </source>
</evidence>
<organism evidence="3 4">
    <name type="scientific">Candidatus Roizmanbacteria bacterium CG23_combo_of_CG06-09_8_20_14_all_35_49</name>
    <dbReference type="NCBI Taxonomy" id="1974863"/>
    <lineage>
        <taxon>Bacteria</taxon>
        <taxon>Candidatus Roizmaniibacteriota</taxon>
    </lineage>
</organism>
<dbReference type="PANTHER" id="PTHR43630:SF2">
    <property type="entry name" value="GLYCOSYLTRANSFERASE"/>
    <property type="match status" value="1"/>
</dbReference>
<keyword evidence="1" id="KW-0812">Transmembrane</keyword>
<evidence type="ECO:0000313" key="4">
    <source>
        <dbReference type="Proteomes" id="UP000231025"/>
    </source>
</evidence>
<accession>A0A2G9Y6M2</accession>
<dbReference type="InterPro" id="IPR001173">
    <property type="entry name" value="Glyco_trans_2-like"/>
</dbReference>
<evidence type="ECO:0000256" key="1">
    <source>
        <dbReference type="SAM" id="Phobius"/>
    </source>
</evidence>
<dbReference type="Gene3D" id="3.90.550.10">
    <property type="entry name" value="Spore Coat Polysaccharide Biosynthesis Protein SpsA, Chain A"/>
    <property type="match status" value="1"/>
</dbReference>
<feature type="transmembrane region" description="Helical" evidence="1">
    <location>
        <begin position="226"/>
        <end position="251"/>
    </location>
</feature>
<protein>
    <recommendedName>
        <fullName evidence="2">Glycosyltransferase 2-like domain-containing protein</fullName>
    </recommendedName>
</protein>
<comment type="caution">
    <text evidence="3">The sequence shown here is derived from an EMBL/GenBank/DDBJ whole genome shotgun (WGS) entry which is preliminary data.</text>
</comment>
<gene>
    <name evidence="3" type="ORF">COX47_02630</name>
</gene>
<proteinExistence type="predicted"/>